<sequence length="1011" mass="113920">MKSHVTIKAKRKPLVLPDDFTLDIDDQNPLFNETEMFSYPVNIPLIGNRFLVGNVDSAISDIRPVQLEHTPMRILVDGLPFRSGTAVLADDDEVEDGVSMNIASSSQSFDSLIGDLSCQDIPVKDKIQIGEKIGNLVSEVTYSFRAKIEHKGKKGGKEYTSDKDGVANGTFEPQALGFSYPGVCVVSGNKEKAERKTTLSYPDKNSVTVPKVKTSFINVSEAYPTKPYCNARVCYKHLGLNDDGTTSDSVIAAKDATNTNEDAYPYWVLDADRPQSGICFYVLYFLDCLFEYLGVSFDKSALTEIGDFNRLCFFTTHCKYDTVPIHGEGEKKYIWKKSVIKDSKERIIESTDTLCLGSLLLKANSIAKIDEFYYFSDSQSEMPIIPLSETELNGWKTSPSEATEDKPYVWNVEIFTYTDGTKTVGIPHFLCTYRQIPIASVEHQYAPSDNTVTPPVNKWAITPPQHEDANPFFANIDEINEWLDSRGCGGRLKFEDEGSKDVTSFTVRFDDGSEPQTYNVGDGSIQSITIESDAKTHNVSGNVLAMYANSENFPKESVSTVIKSLENSFGIKFYYDYEQKKVTAYLLRKVFRDQAQPIDLPCKVISMRKVNEKITGVRMCYSAESDTKEQRQNIKQNKKDYNTDYDYIEYPRSRTVTNKVYGQIFKALSSSDMNVYVDKTTGNAYRVKVDSEAKDANSLHPALFEVGAFKGVELGDCSKMNEDYVQEFSSEFTPMVFNDVNYQNEIALASGSATGVDEKGRRGSVSNINAKRRQPILSAFIDEEMEHEFVLQKIRNLLSTSWADFYLTEELRLRESYDTTKTEDGNSPLQSHDWGLSIAIMRGGGIDSTIEKYSFDYDGFGNSKWRTVAGQYALTSDSIDMMGNEFDYNGVQPGVGNEERFSLKIRAFKQPDWSPVPLCNPDVMNENGTVETKIRTRGLFDTFMSEFAYFLLNRKKYRIRLLATPAAIADIPNHWLQRYRINGVTGYINKVSYSLSAKEGIKDIEIEFYAL</sequence>
<accession>A0AAW3FHA2</accession>
<organism evidence="1 2">
    <name type="scientific">Prevotella histicola JCM 15637 = DNF00424</name>
    <dbReference type="NCBI Taxonomy" id="1236504"/>
    <lineage>
        <taxon>Bacteria</taxon>
        <taxon>Pseudomonadati</taxon>
        <taxon>Bacteroidota</taxon>
        <taxon>Bacteroidia</taxon>
        <taxon>Bacteroidales</taxon>
        <taxon>Prevotellaceae</taxon>
        <taxon>Prevotella</taxon>
    </lineage>
</organism>
<dbReference type="Proteomes" id="UP000029533">
    <property type="component" value="Unassembled WGS sequence"/>
</dbReference>
<proteinExistence type="predicted"/>
<name>A0AAW3FHA2_9BACT</name>
<evidence type="ECO:0000313" key="1">
    <source>
        <dbReference type="EMBL" id="KGF29955.1"/>
    </source>
</evidence>
<gene>
    <name evidence="1" type="ORF">HMPREF2132_01915</name>
</gene>
<protein>
    <submittedName>
        <fullName evidence="1">Uncharacterized protein</fullName>
    </submittedName>
</protein>
<comment type="caution">
    <text evidence="1">The sequence shown here is derived from an EMBL/GenBank/DDBJ whole genome shotgun (WGS) entry which is preliminary data.</text>
</comment>
<dbReference type="AlphaFoldDB" id="A0AAW3FHA2"/>
<reference evidence="1 2" key="1">
    <citation type="submission" date="2014-07" db="EMBL/GenBank/DDBJ databases">
        <authorList>
            <person name="McCorrison J."/>
            <person name="Sanka R."/>
            <person name="Torralba M."/>
            <person name="Gillis M."/>
            <person name="Haft D.H."/>
            <person name="Methe B."/>
            <person name="Sutton G."/>
            <person name="Nelson K.E."/>
        </authorList>
    </citation>
    <scope>NUCLEOTIDE SEQUENCE [LARGE SCALE GENOMIC DNA]</scope>
    <source>
        <strain evidence="1 2">DNF00424</strain>
    </source>
</reference>
<dbReference type="EMBL" id="JRNJ01000022">
    <property type="protein sequence ID" value="KGF29955.1"/>
    <property type="molecule type" value="Genomic_DNA"/>
</dbReference>
<evidence type="ECO:0000313" key="2">
    <source>
        <dbReference type="Proteomes" id="UP000029533"/>
    </source>
</evidence>
<dbReference type="RefSeq" id="WP_036868531.1">
    <property type="nucleotide sequence ID" value="NZ_JRNJ01000022.1"/>
</dbReference>